<evidence type="ECO:0000313" key="1">
    <source>
        <dbReference type="EMBL" id="KGQ34128.1"/>
    </source>
</evidence>
<dbReference type="AlphaFoldDB" id="A0A0A2XPL9"/>
<evidence type="ECO:0008006" key="3">
    <source>
        <dbReference type="Google" id="ProtNLM"/>
    </source>
</evidence>
<dbReference type="EMBL" id="JPXS01000009">
    <property type="protein sequence ID" value="KGQ34128.1"/>
    <property type="molecule type" value="Genomic_DNA"/>
</dbReference>
<dbReference type="Proteomes" id="UP000030526">
    <property type="component" value="Unassembled WGS sequence"/>
</dbReference>
<protein>
    <recommendedName>
        <fullName evidence="3">MafI family immunity protein</fullName>
    </recommendedName>
</protein>
<proteinExistence type="predicted"/>
<reference evidence="1 2" key="1">
    <citation type="submission" date="2014-08" db="EMBL/GenBank/DDBJ databases">
        <title>Chaperone-usher fimbriae in a diverse selection of Gallibacterium genomes.</title>
        <authorList>
            <person name="Kudirkiene E."/>
            <person name="Bager R.J."/>
            <person name="Johnson T.J."/>
            <person name="Bojesen A.M."/>
        </authorList>
    </citation>
    <scope>NUCLEOTIDE SEQUENCE [LARGE SCALE GENOMIC DNA]</scope>
    <source>
        <strain evidence="1 2">20558/3kl.</strain>
    </source>
</reference>
<organism evidence="1 2">
    <name type="scientific">Gallibacterium anatis</name>
    <dbReference type="NCBI Taxonomy" id="750"/>
    <lineage>
        <taxon>Bacteria</taxon>
        <taxon>Pseudomonadati</taxon>
        <taxon>Pseudomonadota</taxon>
        <taxon>Gammaproteobacteria</taxon>
        <taxon>Pasteurellales</taxon>
        <taxon>Pasteurellaceae</taxon>
        <taxon>Gallibacterium</taxon>
    </lineage>
</organism>
<gene>
    <name evidence="1" type="ORF">JP32_01330</name>
</gene>
<evidence type="ECO:0000313" key="2">
    <source>
        <dbReference type="Proteomes" id="UP000030526"/>
    </source>
</evidence>
<dbReference type="RefSeq" id="WP_039083385.1">
    <property type="nucleotide sequence ID" value="NZ_JPXS01000009.1"/>
</dbReference>
<accession>A0A0A2XPL9</accession>
<comment type="caution">
    <text evidence="1">The sequence shown here is derived from an EMBL/GenBank/DDBJ whole genome shotgun (WGS) entry which is preliminary data.</text>
</comment>
<sequence>MNDNLKTLLNLRLSLDTASDMGNDLYDFFENLLDNYEGTCEELGEIDFEYLITSIDAVITELDFAMYLINQLKKKVTLEEAIEIYNKMGVE</sequence>
<name>A0A0A2XPL9_9PAST</name>